<accession>A0ABU1AWJ6</accession>
<dbReference type="SUPFAM" id="SSF53756">
    <property type="entry name" value="UDP-Glycosyltransferase/glycogen phosphorylase"/>
    <property type="match status" value="1"/>
</dbReference>
<proteinExistence type="predicted"/>
<keyword evidence="3" id="KW-0328">Glycosyltransferase</keyword>
<dbReference type="InterPro" id="IPR001296">
    <property type="entry name" value="Glyco_trans_1"/>
</dbReference>
<keyword evidence="3" id="KW-0808">Transferase</keyword>
<protein>
    <submittedName>
        <fullName evidence="3">Glycosyltransferase</fullName>
        <ecNumber evidence="3">2.4.-.-</ecNumber>
    </submittedName>
</protein>
<organism evidence="3 4">
    <name type="scientific">Thalassobacterium maritimum</name>
    <dbReference type="NCBI Taxonomy" id="3041265"/>
    <lineage>
        <taxon>Bacteria</taxon>
        <taxon>Pseudomonadati</taxon>
        <taxon>Verrucomicrobiota</taxon>
        <taxon>Opitutia</taxon>
        <taxon>Puniceicoccales</taxon>
        <taxon>Coraliomargaritaceae</taxon>
        <taxon>Thalassobacterium</taxon>
    </lineage>
</organism>
<dbReference type="Pfam" id="PF00534">
    <property type="entry name" value="Glycos_transf_1"/>
    <property type="match status" value="1"/>
</dbReference>
<keyword evidence="4" id="KW-1185">Reference proteome</keyword>
<dbReference type="EMBL" id="JARXHW010000033">
    <property type="protein sequence ID" value="MDQ8208527.1"/>
    <property type="molecule type" value="Genomic_DNA"/>
</dbReference>
<dbReference type="Proteomes" id="UP001225316">
    <property type="component" value="Unassembled WGS sequence"/>
</dbReference>
<evidence type="ECO:0000259" key="1">
    <source>
        <dbReference type="Pfam" id="PF00534"/>
    </source>
</evidence>
<gene>
    <name evidence="3" type="ORF">QEH52_13465</name>
</gene>
<feature type="domain" description="Glycosyl transferase family 1" evidence="1">
    <location>
        <begin position="199"/>
        <end position="335"/>
    </location>
</feature>
<evidence type="ECO:0000259" key="2">
    <source>
        <dbReference type="Pfam" id="PF13579"/>
    </source>
</evidence>
<reference evidence="3 4" key="1">
    <citation type="submission" date="2023-04" db="EMBL/GenBank/DDBJ databases">
        <title>A novel bacteria isolated from coastal sediment.</title>
        <authorList>
            <person name="Liu X.-J."/>
            <person name="Du Z.-J."/>
        </authorList>
    </citation>
    <scope>NUCLEOTIDE SEQUENCE [LARGE SCALE GENOMIC DNA]</scope>
    <source>
        <strain evidence="3 4">SDUM461003</strain>
    </source>
</reference>
<evidence type="ECO:0000313" key="4">
    <source>
        <dbReference type="Proteomes" id="UP001225316"/>
    </source>
</evidence>
<comment type="caution">
    <text evidence="3">The sequence shown here is derived from an EMBL/GenBank/DDBJ whole genome shotgun (WGS) entry which is preliminary data.</text>
</comment>
<dbReference type="InterPro" id="IPR050194">
    <property type="entry name" value="Glycosyltransferase_grp1"/>
</dbReference>
<dbReference type="PANTHER" id="PTHR45947:SF3">
    <property type="entry name" value="SULFOQUINOVOSYL TRANSFERASE SQD2"/>
    <property type="match status" value="1"/>
</dbReference>
<dbReference type="PANTHER" id="PTHR45947">
    <property type="entry name" value="SULFOQUINOVOSYL TRANSFERASE SQD2"/>
    <property type="match status" value="1"/>
</dbReference>
<dbReference type="RefSeq" id="WP_308951145.1">
    <property type="nucleotide sequence ID" value="NZ_JARXHW010000033.1"/>
</dbReference>
<feature type="domain" description="Glycosyltransferase subfamily 4-like N-terminal" evidence="2">
    <location>
        <begin position="24"/>
        <end position="186"/>
    </location>
</feature>
<evidence type="ECO:0000313" key="3">
    <source>
        <dbReference type="EMBL" id="MDQ8208527.1"/>
    </source>
</evidence>
<dbReference type="EC" id="2.4.-.-" evidence="3"/>
<dbReference type="InterPro" id="IPR028098">
    <property type="entry name" value="Glyco_trans_4-like_N"/>
</dbReference>
<dbReference type="GO" id="GO:0016757">
    <property type="term" value="F:glycosyltransferase activity"/>
    <property type="evidence" value="ECO:0007669"/>
    <property type="project" value="UniProtKB-KW"/>
</dbReference>
<sequence length="392" mass="43246">MRILLVSNLYPHSKEPMRALYNQRHFQALRSLGHEVEVIAPLPWFPGKRDMPPRMETMDGITVWHPRHWYTPGFAIHQHWRFYQAAVTGLLRQRIAASEEPVHVVLGFVYPDAVAMAPVCEALGVPYSVLVLGSDFRVRMRQSKFKPLVERCLLTAPHVFCPGSQLRRDMLDAGLPAERVHAFNNGVERELFAYKAAASEDSANEILFVGNLVDVKAPARLLQAFAAAAPELGAGWRLSMIGAGPLAGELERLAGQLGIADRIDWWGRQAPSFVAERMRLATALCLCSRSEGMPNVVIEALACGCPVVATAVGEVPHLVELGSNGFVVDVNSTEETEIVAGLAHSLRQLKQTRFDRAEIAAKMSGFTWEAAAQVLADVMTQDASKLTMEEFK</sequence>
<name>A0ABU1AWJ6_9BACT</name>
<dbReference type="Pfam" id="PF13579">
    <property type="entry name" value="Glyco_trans_4_4"/>
    <property type="match status" value="1"/>
</dbReference>
<dbReference type="Gene3D" id="3.40.50.2000">
    <property type="entry name" value="Glycogen Phosphorylase B"/>
    <property type="match status" value="2"/>
</dbReference>